<protein>
    <submittedName>
        <fullName evidence="1">Uncharacterized protein</fullName>
    </submittedName>
</protein>
<dbReference type="AlphaFoldDB" id="A0A4Y2U1V1"/>
<feature type="non-terminal residue" evidence="1">
    <location>
        <position position="46"/>
    </location>
</feature>
<reference evidence="1 2" key="1">
    <citation type="journal article" date="2019" name="Sci. Rep.">
        <title>Orb-weaving spider Araneus ventricosus genome elucidates the spidroin gene catalogue.</title>
        <authorList>
            <person name="Kono N."/>
            <person name="Nakamura H."/>
            <person name="Ohtoshi R."/>
            <person name="Moran D.A.P."/>
            <person name="Shinohara A."/>
            <person name="Yoshida Y."/>
            <person name="Fujiwara M."/>
            <person name="Mori M."/>
            <person name="Tomita M."/>
            <person name="Arakawa K."/>
        </authorList>
    </citation>
    <scope>NUCLEOTIDE SEQUENCE [LARGE SCALE GENOMIC DNA]</scope>
</reference>
<sequence length="46" mass="4988">MNESDNTEDSIPGGLVGCDPLEPLRPFGTTATLWNCYLQMVGDLTD</sequence>
<comment type="caution">
    <text evidence="1">The sequence shown here is derived from an EMBL/GenBank/DDBJ whole genome shotgun (WGS) entry which is preliminary data.</text>
</comment>
<keyword evidence="2" id="KW-1185">Reference proteome</keyword>
<proteinExistence type="predicted"/>
<evidence type="ECO:0000313" key="2">
    <source>
        <dbReference type="Proteomes" id="UP000499080"/>
    </source>
</evidence>
<organism evidence="1 2">
    <name type="scientific">Araneus ventricosus</name>
    <name type="common">Orbweaver spider</name>
    <name type="synonym">Epeira ventricosa</name>
    <dbReference type="NCBI Taxonomy" id="182803"/>
    <lineage>
        <taxon>Eukaryota</taxon>
        <taxon>Metazoa</taxon>
        <taxon>Ecdysozoa</taxon>
        <taxon>Arthropoda</taxon>
        <taxon>Chelicerata</taxon>
        <taxon>Arachnida</taxon>
        <taxon>Araneae</taxon>
        <taxon>Araneomorphae</taxon>
        <taxon>Entelegynae</taxon>
        <taxon>Araneoidea</taxon>
        <taxon>Araneidae</taxon>
        <taxon>Araneus</taxon>
    </lineage>
</organism>
<dbReference type="EMBL" id="BGPR01033043">
    <property type="protein sequence ID" value="GBO06818.1"/>
    <property type="molecule type" value="Genomic_DNA"/>
</dbReference>
<name>A0A4Y2U1V1_ARAVE</name>
<accession>A0A4Y2U1V1</accession>
<gene>
    <name evidence="1" type="ORF">AVEN_221401_1</name>
</gene>
<evidence type="ECO:0000313" key="1">
    <source>
        <dbReference type="EMBL" id="GBO06818.1"/>
    </source>
</evidence>
<dbReference type="Proteomes" id="UP000499080">
    <property type="component" value="Unassembled WGS sequence"/>
</dbReference>